<dbReference type="Gene3D" id="2.130.10.10">
    <property type="entry name" value="YVTN repeat-like/Quinoprotein amine dehydrogenase"/>
    <property type="match status" value="1"/>
</dbReference>
<protein>
    <recommendedName>
        <fullName evidence="3">PQQ-dependent protein</fullName>
    </recommendedName>
</protein>
<dbReference type="InterPro" id="IPR015943">
    <property type="entry name" value="WD40/YVTN_repeat-like_dom_sf"/>
</dbReference>
<evidence type="ECO:0000313" key="2">
    <source>
        <dbReference type="Proteomes" id="UP000221438"/>
    </source>
</evidence>
<dbReference type="PANTHER" id="PTHR47197">
    <property type="entry name" value="PROTEIN NIRF"/>
    <property type="match status" value="1"/>
</dbReference>
<dbReference type="InterPro" id="IPR051200">
    <property type="entry name" value="Host-pathogen_enzymatic-act"/>
</dbReference>
<dbReference type="InterPro" id="IPR011048">
    <property type="entry name" value="Haem_d1_sf"/>
</dbReference>
<proteinExistence type="predicted"/>
<dbReference type="Proteomes" id="UP000221438">
    <property type="component" value="Unassembled WGS sequence"/>
</dbReference>
<organism evidence="1 2">
    <name type="scientific">Bacillus cereus</name>
    <dbReference type="NCBI Taxonomy" id="1396"/>
    <lineage>
        <taxon>Bacteria</taxon>
        <taxon>Bacillati</taxon>
        <taxon>Bacillota</taxon>
        <taxon>Bacilli</taxon>
        <taxon>Bacillales</taxon>
        <taxon>Bacillaceae</taxon>
        <taxon>Bacillus</taxon>
        <taxon>Bacillus cereus group</taxon>
    </lineage>
</organism>
<dbReference type="SUPFAM" id="SSF51004">
    <property type="entry name" value="C-terminal (heme d1) domain of cytochrome cd1-nitrite reductase"/>
    <property type="match status" value="1"/>
</dbReference>
<sequence length="182" mass="19294">MSPHRKHRSCNEWRRSCNERPHCPTGPTGPSSLETDCFQDIKNTLQHCTGRIVSLLLSRKSDPIQGRISSVNNGSVVFDSENGTSVISICSILSIAPILFAYVANSDDNTVSVINTFTNTIFSAPITVGLNTIGVAITPDGSKAYVTGGNAVKVINTSTNTVVGDIIVGNKARGMAITPSCI</sequence>
<dbReference type="AlphaFoldDB" id="A0A2B8TDK5"/>
<dbReference type="PANTHER" id="PTHR47197:SF3">
    <property type="entry name" value="DIHYDRO-HEME D1 DEHYDROGENASE"/>
    <property type="match status" value="1"/>
</dbReference>
<evidence type="ECO:0008006" key="3">
    <source>
        <dbReference type="Google" id="ProtNLM"/>
    </source>
</evidence>
<evidence type="ECO:0000313" key="1">
    <source>
        <dbReference type="EMBL" id="PGQ05363.1"/>
    </source>
</evidence>
<dbReference type="RefSeq" id="WP_097831884.1">
    <property type="nucleotide sequence ID" value="NZ_NTUE01000045.1"/>
</dbReference>
<gene>
    <name evidence="1" type="ORF">COA08_27480</name>
</gene>
<accession>A0A2B8TDK5</accession>
<name>A0A2B8TDK5_BACCE</name>
<reference evidence="1 2" key="1">
    <citation type="submission" date="2017-09" db="EMBL/GenBank/DDBJ databases">
        <title>Large-scale bioinformatics analysis of Bacillus genomes uncovers conserved roles of natural products in bacterial physiology.</title>
        <authorList>
            <consortium name="Agbiome Team Llc"/>
            <person name="Bleich R.M."/>
            <person name="Grubbs K.J."/>
            <person name="Santa Maria K.C."/>
            <person name="Allen S.E."/>
            <person name="Farag S."/>
            <person name="Shank E.A."/>
            <person name="Bowers A."/>
        </authorList>
    </citation>
    <scope>NUCLEOTIDE SEQUENCE [LARGE SCALE GENOMIC DNA]</scope>
    <source>
        <strain evidence="1 2">AFS046104</strain>
    </source>
</reference>
<dbReference type="EMBL" id="NUJQ01000048">
    <property type="protein sequence ID" value="PGQ05363.1"/>
    <property type="molecule type" value="Genomic_DNA"/>
</dbReference>
<comment type="caution">
    <text evidence="1">The sequence shown here is derived from an EMBL/GenBank/DDBJ whole genome shotgun (WGS) entry which is preliminary data.</text>
</comment>